<dbReference type="Proteomes" id="UP000036923">
    <property type="component" value="Unassembled WGS sequence"/>
</dbReference>
<evidence type="ECO:0000256" key="1">
    <source>
        <dbReference type="SAM" id="SignalP"/>
    </source>
</evidence>
<organism evidence="3 4">
    <name type="scientific">Pseudobacteroides cellulosolvens ATCC 35603 = DSM 2933</name>
    <dbReference type="NCBI Taxonomy" id="398512"/>
    <lineage>
        <taxon>Bacteria</taxon>
        <taxon>Bacillati</taxon>
        <taxon>Bacillota</taxon>
        <taxon>Clostridia</taxon>
        <taxon>Eubacteriales</taxon>
        <taxon>Oscillospiraceae</taxon>
        <taxon>Pseudobacteroides</taxon>
    </lineage>
</organism>
<dbReference type="InterPro" id="IPR018247">
    <property type="entry name" value="EF_Hand_1_Ca_BS"/>
</dbReference>
<evidence type="ECO:0000313" key="3">
    <source>
        <dbReference type="EMBL" id="KNY29412.1"/>
    </source>
</evidence>
<comment type="caution">
    <text evidence="3">The sequence shown here is derived from an EMBL/GenBank/DDBJ whole genome shotgun (WGS) entry which is preliminary data.</text>
</comment>
<dbReference type="EMBL" id="LGTC01000001">
    <property type="protein sequence ID" value="KNY29412.1"/>
    <property type="molecule type" value="Genomic_DNA"/>
</dbReference>
<sequence precursor="true">MRYKCTIKKLAVSVITAVVILSTNFATPFIHTDSDYKVFGFVSTDVNSLKGGIKVDLGSTGLSTVTDQRGYFEFNKVPYGVYTLKASKKGLIKRNVTVYAYEDVMVSSSDYPVRLWVGDFNQDSSINMADVLEISKSFNSTVGDPLYISDNDLDSDGVINLKEVMLIARRFNMTSFDYANQTAQKNEITPEGIFEETGCRVFKLTDPHDCESYVLCDDEFIHIGVGFAGFGVTDIETCDFDAAGKKDLIYVYSFGSGIHRSHIGILDLDDKKETTLDYVNFDDDIMLKKISDIYFEVYDMNNTDRLLAKVGLVDGKIIVEKVI</sequence>
<dbReference type="AlphaFoldDB" id="A0A0L6JVF4"/>
<gene>
    <name evidence="3" type="ORF">Bccel_4686</name>
</gene>
<feature type="signal peptide" evidence="1">
    <location>
        <begin position="1"/>
        <end position="26"/>
    </location>
</feature>
<dbReference type="OrthoDB" id="2084974at2"/>
<dbReference type="PROSITE" id="PS00018">
    <property type="entry name" value="EF_HAND_1"/>
    <property type="match status" value="1"/>
</dbReference>
<protein>
    <recommendedName>
        <fullName evidence="2">Dockerin domain-containing protein</fullName>
    </recommendedName>
</protein>
<dbReference type="GO" id="GO:0004553">
    <property type="term" value="F:hydrolase activity, hydrolyzing O-glycosyl compounds"/>
    <property type="evidence" value="ECO:0007669"/>
    <property type="project" value="InterPro"/>
</dbReference>
<dbReference type="InterPro" id="IPR036439">
    <property type="entry name" value="Dockerin_dom_sf"/>
</dbReference>
<proteinExistence type="predicted"/>
<keyword evidence="1" id="KW-0732">Signal</keyword>
<dbReference type="InterPro" id="IPR002105">
    <property type="entry name" value="Dockerin_1_rpt"/>
</dbReference>
<dbReference type="SUPFAM" id="SSF63446">
    <property type="entry name" value="Type I dockerin domain"/>
    <property type="match status" value="1"/>
</dbReference>
<dbReference type="Gene3D" id="2.60.40.4130">
    <property type="match status" value="1"/>
</dbReference>
<dbReference type="GO" id="GO:0000272">
    <property type="term" value="P:polysaccharide catabolic process"/>
    <property type="evidence" value="ECO:0007669"/>
    <property type="project" value="InterPro"/>
</dbReference>
<feature type="chain" id="PRO_5005566498" description="Dockerin domain-containing protein" evidence="1">
    <location>
        <begin position="27"/>
        <end position="323"/>
    </location>
</feature>
<dbReference type="PROSITE" id="PS51766">
    <property type="entry name" value="DOCKERIN"/>
    <property type="match status" value="1"/>
</dbReference>
<feature type="domain" description="Dockerin" evidence="2">
    <location>
        <begin position="113"/>
        <end position="180"/>
    </location>
</feature>
<dbReference type="InterPro" id="IPR008969">
    <property type="entry name" value="CarboxyPept-like_regulatory"/>
</dbReference>
<dbReference type="Pfam" id="PF00404">
    <property type="entry name" value="Dockerin_1"/>
    <property type="match status" value="1"/>
</dbReference>
<name>A0A0L6JVF4_9FIRM</name>
<accession>A0A0L6JVF4</accession>
<evidence type="ECO:0000259" key="2">
    <source>
        <dbReference type="PROSITE" id="PS51766"/>
    </source>
</evidence>
<dbReference type="STRING" id="398512.Bccel_4686"/>
<evidence type="ECO:0000313" key="4">
    <source>
        <dbReference type="Proteomes" id="UP000036923"/>
    </source>
</evidence>
<dbReference type="eggNOG" id="ENOG5033BFQ">
    <property type="taxonomic scope" value="Bacteria"/>
</dbReference>
<dbReference type="RefSeq" id="WP_036935603.1">
    <property type="nucleotide sequence ID" value="NZ_JQKC01000001.1"/>
</dbReference>
<dbReference type="InterPro" id="IPR016134">
    <property type="entry name" value="Dockerin_dom"/>
</dbReference>
<dbReference type="SUPFAM" id="SSF49464">
    <property type="entry name" value="Carboxypeptidase regulatory domain-like"/>
    <property type="match status" value="1"/>
</dbReference>
<reference evidence="4" key="1">
    <citation type="submission" date="2015-07" db="EMBL/GenBank/DDBJ databases">
        <title>Near-Complete Genome Sequence of the Cellulolytic Bacterium Bacteroides (Pseudobacteroides) cellulosolvens ATCC 35603.</title>
        <authorList>
            <person name="Dassa B."/>
            <person name="Utturkar S.M."/>
            <person name="Klingeman D.M."/>
            <person name="Hurt R.A."/>
            <person name="Keller M."/>
            <person name="Xu J."/>
            <person name="Reddy Y.H.K."/>
            <person name="Borovok I."/>
            <person name="Grinberg I.R."/>
            <person name="Lamed R."/>
            <person name="Zhivin O."/>
            <person name="Bayer E.A."/>
            <person name="Brown S.D."/>
        </authorList>
    </citation>
    <scope>NUCLEOTIDE SEQUENCE [LARGE SCALE GENOMIC DNA]</scope>
    <source>
        <strain evidence="4">DSM 2933</strain>
    </source>
</reference>
<keyword evidence="4" id="KW-1185">Reference proteome</keyword>